<dbReference type="EMBL" id="JBIRGQ010000013">
    <property type="protein sequence ID" value="MFH8551585.1"/>
    <property type="molecule type" value="Genomic_DNA"/>
</dbReference>
<evidence type="ECO:0000256" key="5">
    <source>
        <dbReference type="SAM" id="MobiDB-lite"/>
    </source>
</evidence>
<dbReference type="PRINTS" id="PR00039">
    <property type="entry name" value="HTHLYSR"/>
</dbReference>
<evidence type="ECO:0000256" key="3">
    <source>
        <dbReference type="ARBA" id="ARBA00023125"/>
    </source>
</evidence>
<evidence type="ECO:0000256" key="4">
    <source>
        <dbReference type="ARBA" id="ARBA00023163"/>
    </source>
</evidence>
<dbReference type="InterPro" id="IPR000847">
    <property type="entry name" value="LysR_HTH_N"/>
</dbReference>
<feature type="region of interest" description="Disordered" evidence="5">
    <location>
        <begin position="84"/>
        <end position="108"/>
    </location>
</feature>
<feature type="domain" description="HTH lysR-type" evidence="6">
    <location>
        <begin position="1"/>
        <end position="59"/>
    </location>
</feature>
<dbReference type="Pfam" id="PF00126">
    <property type="entry name" value="HTH_1"/>
    <property type="match status" value="1"/>
</dbReference>
<dbReference type="RefSeq" id="WP_397718583.1">
    <property type="nucleotide sequence ID" value="NZ_JBIRGN010000013.1"/>
</dbReference>
<evidence type="ECO:0000313" key="8">
    <source>
        <dbReference type="Proteomes" id="UP001610818"/>
    </source>
</evidence>
<reference evidence="7 8" key="1">
    <citation type="submission" date="2024-10" db="EMBL/GenBank/DDBJ databases">
        <title>The Natural Products Discovery Center: Release of the First 8490 Sequenced Strains for Exploring Actinobacteria Biosynthetic Diversity.</title>
        <authorList>
            <person name="Kalkreuter E."/>
            <person name="Kautsar S.A."/>
            <person name="Yang D."/>
            <person name="Bader C.D."/>
            <person name="Teijaro C.N."/>
            <person name="Fluegel L."/>
            <person name="Davis C.M."/>
            <person name="Simpson J.R."/>
            <person name="Lauterbach L."/>
            <person name="Steele A.D."/>
            <person name="Gui C."/>
            <person name="Meng S."/>
            <person name="Li G."/>
            <person name="Viehrig K."/>
            <person name="Ye F."/>
            <person name="Su P."/>
            <person name="Kiefer A.F."/>
            <person name="Nichols A."/>
            <person name="Cepeda A.J."/>
            <person name="Yan W."/>
            <person name="Fan B."/>
            <person name="Jiang Y."/>
            <person name="Adhikari A."/>
            <person name="Zheng C.-J."/>
            <person name="Schuster L."/>
            <person name="Cowan T.M."/>
            <person name="Smanski M.J."/>
            <person name="Chevrette M.G."/>
            <person name="De Carvalho L.P.S."/>
            <person name="Shen B."/>
        </authorList>
    </citation>
    <scope>NUCLEOTIDE SEQUENCE [LARGE SCALE GENOMIC DNA]</scope>
    <source>
        <strain evidence="7 8">NPDC017990</strain>
    </source>
</reference>
<dbReference type="PANTHER" id="PTHR30346:SF28">
    <property type="entry name" value="HTH-TYPE TRANSCRIPTIONAL REGULATOR CYNR"/>
    <property type="match status" value="1"/>
</dbReference>
<evidence type="ECO:0000256" key="2">
    <source>
        <dbReference type="ARBA" id="ARBA00023015"/>
    </source>
</evidence>
<gene>
    <name evidence="7" type="ORF">ACH4F9_42070</name>
</gene>
<evidence type="ECO:0000313" key="7">
    <source>
        <dbReference type="EMBL" id="MFH8551585.1"/>
    </source>
</evidence>
<name>A0ABW7R4S7_9ACTN</name>
<evidence type="ECO:0000256" key="1">
    <source>
        <dbReference type="ARBA" id="ARBA00009437"/>
    </source>
</evidence>
<dbReference type="Proteomes" id="UP001610818">
    <property type="component" value="Unassembled WGS sequence"/>
</dbReference>
<comment type="caution">
    <text evidence="7">The sequence shown here is derived from an EMBL/GenBank/DDBJ whole genome shotgun (WGS) entry which is preliminary data.</text>
</comment>
<dbReference type="Gene3D" id="1.10.10.10">
    <property type="entry name" value="Winged helix-like DNA-binding domain superfamily/Winged helix DNA-binding domain"/>
    <property type="match status" value="1"/>
</dbReference>
<dbReference type="PROSITE" id="PS50931">
    <property type="entry name" value="HTH_LYSR"/>
    <property type="match status" value="1"/>
</dbReference>
<dbReference type="SUPFAM" id="SSF46785">
    <property type="entry name" value="Winged helix' DNA-binding domain"/>
    <property type="match status" value="1"/>
</dbReference>
<sequence>MELQHLRVFREVAKELSFTRAARNLHCAQSTVTGQIKSLEASLNATLFLRRGRCPIELTEAGVVLQARAEQILQVVDTTSREVRSAAAPRRAPVRRGTGGRPGLLLRA</sequence>
<dbReference type="InterPro" id="IPR036388">
    <property type="entry name" value="WH-like_DNA-bd_sf"/>
</dbReference>
<dbReference type="PANTHER" id="PTHR30346">
    <property type="entry name" value="TRANSCRIPTIONAL DUAL REGULATOR HCAR-RELATED"/>
    <property type="match status" value="1"/>
</dbReference>
<protein>
    <submittedName>
        <fullName evidence="7">LysR family transcriptional regulator</fullName>
    </submittedName>
</protein>
<organism evidence="7 8">
    <name type="scientific">Streptomyces longisporoflavus</name>
    <dbReference type="NCBI Taxonomy" id="28044"/>
    <lineage>
        <taxon>Bacteria</taxon>
        <taxon>Bacillati</taxon>
        <taxon>Actinomycetota</taxon>
        <taxon>Actinomycetes</taxon>
        <taxon>Kitasatosporales</taxon>
        <taxon>Streptomycetaceae</taxon>
        <taxon>Streptomyces</taxon>
    </lineage>
</organism>
<keyword evidence="8" id="KW-1185">Reference proteome</keyword>
<proteinExistence type="inferred from homology"/>
<keyword evidence="3" id="KW-0238">DNA-binding</keyword>
<keyword evidence="2" id="KW-0805">Transcription regulation</keyword>
<dbReference type="InterPro" id="IPR036390">
    <property type="entry name" value="WH_DNA-bd_sf"/>
</dbReference>
<keyword evidence="4" id="KW-0804">Transcription</keyword>
<accession>A0ABW7R4S7</accession>
<comment type="similarity">
    <text evidence="1">Belongs to the LysR transcriptional regulatory family.</text>
</comment>
<evidence type="ECO:0000259" key="6">
    <source>
        <dbReference type="PROSITE" id="PS50931"/>
    </source>
</evidence>